<dbReference type="PANTHER" id="PTHR43300">
    <property type="entry name" value="ACETYLTRANSFERASE"/>
    <property type="match status" value="1"/>
</dbReference>
<evidence type="ECO:0000259" key="4">
    <source>
        <dbReference type="Pfam" id="PF17836"/>
    </source>
</evidence>
<dbReference type="RefSeq" id="WP_130277145.1">
    <property type="nucleotide sequence ID" value="NZ_SGXG01000001.1"/>
</dbReference>
<dbReference type="SUPFAM" id="SSF51161">
    <property type="entry name" value="Trimeric LpxA-like enzymes"/>
    <property type="match status" value="1"/>
</dbReference>
<comment type="caution">
    <text evidence="5">The sequence shown here is derived from an EMBL/GenBank/DDBJ whole genome shotgun (WGS) entry which is preliminary data.</text>
</comment>
<keyword evidence="6" id="KW-1185">Reference proteome</keyword>
<feature type="binding site" evidence="3">
    <location>
        <position position="60"/>
    </location>
    <ligand>
        <name>substrate</name>
    </ligand>
</feature>
<evidence type="ECO:0000256" key="3">
    <source>
        <dbReference type="PIRSR" id="PIRSR620019-2"/>
    </source>
</evidence>
<dbReference type="InterPro" id="IPR050179">
    <property type="entry name" value="Trans_hexapeptide_repeat"/>
</dbReference>
<proteinExistence type="inferred from homology"/>
<dbReference type="InterPro" id="IPR041561">
    <property type="entry name" value="PglD_N"/>
</dbReference>
<feature type="binding site" evidence="3">
    <location>
        <position position="135"/>
    </location>
    <ligand>
        <name>acetyl-CoA</name>
        <dbReference type="ChEBI" id="CHEBI:57288"/>
    </ligand>
</feature>
<dbReference type="Gene3D" id="2.160.10.10">
    <property type="entry name" value="Hexapeptide repeat proteins"/>
    <property type="match status" value="1"/>
</dbReference>
<gene>
    <name evidence="5" type="ORF">BC751_4099</name>
</gene>
<evidence type="ECO:0000313" key="6">
    <source>
        <dbReference type="Proteomes" id="UP000292209"/>
    </source>
</evidence>
<feature type="site" description="Increases basicity of active site His" evidence="2">
    <location>
        <position position="127"/>
    </location>
</feature>
<name>A0A4Q7PDJ3_9BACT</name>
<dbReference type="Gene3D" id="3.40.50.20">
    <property type="match status" value="1"/>
</dbReference>
<feature type="active site" description="Proton acceptor" evidence="2">
    <location>
        <position position="126"/>
    </location>
</feature>
<evidence type="ECO:0000256" key="2">
    <source>
        <dbReference type="PIRSR" id="PIRSR620019-1"/>
    </source>
</evidence>
<dbReference type="EMBL" id="SGXG01000001">
    <property type="protein sequence ID" value="RZS98444.1"/>
    <property type="molecule type" value="Genomic_DNA"/>
</dbReference>
<dbReference type="Proteomes" id="UP000292209">
    <property type="component" value="Unassembled WGS sequence"/>
</dbReference>
<comment type="similarity">
    <text evidence="1">Belongs to the transferase hexapeptide repeat family.</text>
</comment>
<sequence>MYIYGASGHGRVIIDLIESYEKIHGIFDDNPEKKEILGYPVLGPIPKNYVFKSSLFIAIGDNATRKRLALELSSRVRFANIIHDSAIFSKRAFLGSGCVVMEGAIIKVNCTLGDQVIINTGASVDHDCLIGDYVHIAPQATLCGGITVGEGSLIGANAIILPGVKIGKWCTIGAGSIVHQDIPDGHKWIGNKLILDPAPLIIVK</sequence>
<dbReference type="CDD" id="cd03360">
    <property type="entry name" value="LbH_AT_putative"/>
    <property type="match status" value="1"/>
</dbReference>
<dbReference type="OrthoDB" id="708224at2"/>
<keyword evidence="5" id="KW-0012">Acyltransferase</keyword>
<dbReference type="AlphaFoldDB" id="A0A4Q7PDJ3"/>
<feature type="binding site" evidence="3">
    <location>
        <begin position="7"/>
        <end position="9"/>
    </location>
    <ligand>
        <name>substrate</name>
    </ligand>
</feature>
<protein>
    <submittedName>
        <fullName evidence="5">Sugar O-acyltransferase (Sialic acid O-acetyltransferase NeuD family)</fullName>
    </submittedName>
</protein>
<dbReference type="Pfam" id="PF00132">
    <property type="entry name" value="Hexapep"/>
    <property type="match status" value="2"/>
</dbReference>
<reference evidence="5 6" key="1">
    <citation type="submission" date="2019-02" db="EMBL/GenBank/DDBJ databases">
        <title>Genomic Encyclopedia of Archaeal and Bacterial Type Strains, Phase II (KMG-II): from individual species to whole genera.</title>
        <authorList>
            <person name="Goeker M."/>
        </authorList>
    </citation>
    <scope>NUCLEOTIDE SEQUENCE [LARGE SCALE GENOMIC DNA]</scope>
    <source>
        <strain evidence="5 6">DSM 21411</strain>
    </source>
</reference>
<evidence type="ECO:0000313" key="5">
    <source>
        <dbReference type="EMBL" id="RZS98444.1"/>
    </source>
</evidence>
<accession>A0A4Q7PDJ3</accession>
<dbReference type="InterPro" id="IPR011004">
    <property type="entry name" value="Trimer_LpxA-like_sf"/>
</dbReference>
<dbReference type="PANTHER" id="PTHR43300:SF7">
    <property type="entry name" value="UDP-N-ACETYLBACILLOSAMINE N-ACETYLTRANSFERASE"/>
    <property type="match status" value="1"/>
</dbReference>
<dbReference type="Pfam" id="PF17836">
    <property type="entry name" value="PglD_N"/>
    <property type="match status" value="1"/>
</dbReference>
<dbReference type="GO" id="GO:0016746">
    <property type="term" value="F:acyltransferase activity"/>
    <property type="evidence" value="ECO:0007669"/>
    <property type="project" value="UniProtKB-KW"/>
</dbReference>
<feature type="domain" description="PglD N-terminal" evidence="4">
    <location>
        <begin position="2"/>
        <end position="69"/>
    </location>
</feature>
<evidence type="ECO:0000256" key="1">
    <source>
        <dbReference type="ARBA" id="ARBA00007274"/>
    </source>
</evidence>
<organism evidence="5 6">
    <name type="scientific">Cecembia calidifontis</name>
    <dbReference type="NCBI Taxonomy" id="1187080"/>
    <lineage>
        <taxon>Bacteria</taxon>
        <taxon>Pseudomonadati</taxon>
        <taxon>Bacteroidota</taxon>
        <taxon>Cytophagia</taxon>
        <taxon>Cytophagales</taxon>
        <taxon>Cyclobacteriaceae</taxon>
        <taxon>Cecembia</taxon>
    </lineage>
</organism>
<keyword evidence="5" id="KW-0808">Transferase</keyword>
<dbReference type="NCBIfam" id="TIGR03570">
    <property type="entry name" value="NeuD_NnaD"/>
    <property type="match status" value="1"/>
</dbReference>
<dbReference type="InterPro" id="IPR001451">
    <property type="entry name" value="Hexapep"/>
</dbReference>
<dbReference type="InterPro" id="IPR020019">
    <property type="entry name" value="AcTrfase_PglD-like"/>
</dbReference>